<name>M2PVG4_CERS8</name>
<comment type="subcellular location">
    <subcellularLocation>
        <location evidence="1">Nucleus</location>
        <location evidence="1">Nucleolus</location>
    </subcellularLocation>
</comment>
<reference evidence="13 14" key="1">
    <citation type="journal article" date="2012" name="Proc. Natl. Acad. Sci. U.S.A.">
        <title>Comparative genomics of Ceriporiopsis subvermispora and Phanerochaete chrysosporium provide insight into selective ligninolysis.</title>
        <authorList>
            <person name="Fernandez-Fueyo E."/>
            <person name="Ruiz-Duenas F.J."/>
            <person name="Ferreira P."/>
            <person name="Floudas D."/>
            <person name="Hibbett D.S."/>
            <person name="Canessa P."/>
            <person name="Larrondo L.F."/>
            <person name="James T.Y."/>
            <person name="Seelenfreund D."/>
            <person name="Lobos S."/>
            <person name="Polanco R."/>
            <person name="Tello M."/>
            <person name="Honda Y."/>
            <person name="Watanabe T."/>
            <person name="Watanabe T."/>
            <person name="Ryu J.S."/>
            <person name="Kubicek C.P."/>
            <person name="Schmoll M."/>
            <person name="Gaskell J."/>
            <person name="Hammel K.E."/>
            <person name="St John F.J."/>
            <person name="Vanden Wymelenberg A."/>
            <person name="Sabat G."/>
            <person name="Splinter BonDurant S."/>
            <person name="Syed K."/>
            <person name="Yadav J.S."/>
            <person name="Doddapaneni H."/>
            <person name="Subramanian V."/>
            <person name="Lavin J.L."/>
            <person name="Oguiza J.A."/>
            <person name="Perez G."/>
            <person name="Pisabarro A.G."/>
            <person name="Ramirez L."/>
            <person name="Santoyo F."/>
            <person name="Master E."/>
            <person name="Coutinho P.M."/>
            <person name="Henrissat B."/>
            <person name="Lombard V."/>
            <person name="Magnuson J.K."/>
            <person name="Kuees U."/>
            <person name="Hori C."/>
            <person name="Igarashi K."/>
            <person name="Samejima M."/>
            <person name="Held B.W."/>
            <person name="Barry K.W."/>
            <person name="LaButti K.M."/>
            <person name="Lapidus A."/>
            <person name="Lindquist E.A."/>
            <person name="Lucas S.M."/>
            <person name="Riley R."/>
            <person name="Salamov A.A."/>
            <person name="Hoffmeister D."/>
            <person name="Schwenk D."/>
            <person name="Hadar Y."/>
            <person name="Yarden O."/>
            <person name="de Vries R.P."/>
            <person name="Wiebenga A."/>
            <person name="Stenlid J."/>
            <person name="Eastwood D."/>
            <person name="Grigoriev I.V."/>
            <person name="Berka R.M."/>
            <person name="Blanchette R.A."/>
            <person name="Kersten P."/>
            <person name="Martinez A.T."/>
            <person name="Vicuna R."/>
            <person name="Cullen D."/>
        </authorList>
    </citation>
    <scope>NUCLEOTIDE SEQUENCE [LARGE SCALE GENOMIC DNA]</scope>
    <source>
        <strain evidence="13 14">B</strain>
    </source>
</reference>
<keyword evidence="8" id="KW-0804">Transcription</keyword>
<evidence type="ECO:0000256" key="6">
    <source>
        <dbReference type="ARBA" id="ARBA00023015"/>
    </source>
</evidence>
<dbReference type="GO" id="GO:0070860">
    <property type="term" value="C:RNA polymerase I core factor complex"/>
    <property type="evidence" value="ECO:0007669"/>
    <property type="project" value="InterPro"/>
</dbReference>
<dbReference type="InterPro" id="IPR048540">
    <property type="entry name" value="Rrn7_cyclin_N"/>
</dbReference>
<protein>
    <recommendedName>
        <fullName evidence="15">RRN7-type domain-containing protein</fullName>
    </recommendedName>
</protein>
<gene>
    <name evidence="13" type="ORF">CERSUDRAFT_130984</name>
</gene>
<dbReference type="AlphaFoldDB" id="M2PVG4"/>
<dbReference type="InterPro" id="IPR033599">
    <property type="entry name" value="TAF1B/Rrn7"/>
</dbReference>
<accession>M2PVG4</accession>
<keyword evidence="7" id="KW-0238">DNA-binding</keyword>
<keyword evidence="5" id="KW-0862">Zinc</keyword>
<dbReference type="GO" id="GO:0042790">
    <property type="term" value="P:nucleolar large rRNA transcription by RNA polymerase I"/>
    <property type="evidence" value="ECO:0007669"/>
    <property type="project" value="TreeGrafter"/>
</dbReference>
<keyword evidence="4" id="KW-0863">Zinc-finger</keyword>
<proteinExistence type="inferred from homology"/>
<feature type="region of interest" description="Disordered" evidence="10">
    <location>
        <begin position="132"/>
        <end position="235"/>
    </location>
</feature>
<evidence type="ECO:0000256" key="3">
    <source>
        <dbReference type="ARBA" id="ARBA00022723"/>
    </source>
</evidence>
<dbReference type="HOGENOM" id="CLU_029055_0_0_1"/>
<sequence>MPPRRRCQVCGSKQWHKEPSNGLITCSEGHVLQNYRNETREVTELGPHALRKRALKSGRKRKERQSKANLQLYHGERARFHYFQCLQLVLRMQISYLAESWNLPPEFETICRDVWSLNLSLLPKPPPPEPLIYLRDGVGDTRPTVASTSSSKRPYPDDGNDVDQAHEDDSLMIEQRRSESPSSSSSSSSEDEGDDPIMSDLMREASVISTSSDEEEENTGPQPPPQVVKKKKTLRQYDRPDSTVAVLVLACWTLRLPVVYMDFVRLIEAYELPYLESIRLLPHTLTLHLTKSTRRALSPYYAPTPLQLHRLTSRLARLVYSQYGVFTPEMNAAPVLWRAVRSVCGTPVIYAMSKKIARIVSLPLTLHHSLAPLPRVKKGDPGWHKFDNAIPEASLIAVVIIVLKLVYGLDGKIRMPLERDDPACALPSVTELLAAIEHLDAESADQAALFSVKEPISALDFDDRTLDRYIAFAEKALLSPLEPRKSQRSAVTDFFPLEMGESVTAEHVRLHSQVLPSIPPASSAPRHDRNDGTLHPGEQYPIYNAQDILGTFPDEYDTVIRRAAHWAGVDGDYISGVVERFERRLVRWWGRRQKERET</sequence>
<feature type="domain" description="Rrn7/TAF1B N-terminal cyclin" evidence="11">
    <location>
        <begin position="86"/>
        <end position="282"/>
    </location>
</feature>
<keyword evidence="6" id="KW-0805">Transcription regulation</keyword>
<organism evidence="13 14">
    <name type="scientific">Ceriporiopsis subvermispora (strain B)</name>
    <name type="common">White-rot fungus</name>
    <name type="synonym">Gelatoporia subvermispora</name>
    <dbReference type="NCBI Taxonomy" id="914234"/>
    <lineage>
        <taxon>Eukaryota</taxon>
        <taxon>Fungi</taxon>
        <taxon>Dikarya</taxon>
        <taxon>Basidiomycota</taxon>
        <taxon>Agaricomycotina</taxon>
        <taxon>Agaricomycetes</taxon>
        <taxon>Polyporales</taxon>
        <taxon>Gelatoporiaceae</taxon>
        <taxon>Gelatoporia</taxon>
    </lineage>
</organism>
<comment type="similarity">
    <text evidence="2">Belongs to the RRN7/TAF1B family.</text>
</comment>
<feature type="region of interest" description="Disordered" evidence="10">
    <location>
        <begin position="516"/>
        <end position="537"/>
    </location>
</feature>
<dbReference type="PANTHER" id="PTHR31576:SF2">
    <property type="entry name" value="TATA BOX-BINDING PROTEIN-ASSOCIATED FACTOR RNA POLYMERASE I SUBUNIT B"/>
    <property type="match status" value="1"/>
</dbReference>
<keyword evidence="14" id="KW-1185">Reference proteome</keyword>
<evidence type="ECO:0000313" key="14">
    <source>
        <dbReference type="Proteomes" id="UP000016930"/>
    </source>
</evidence>
<keyword evidence="3" id="KW-0479">Metal-binding</keyword>
<evidence type="ECO:0000256" key="9">
    <source>
        <dbReference type="ARBA" id="ARBA00023242"/>
    </source>
</evidence>
<dbReference type="Proteomes" id="UP000016930">
    <property type="component" value="Unassembled WGS sequence"/>
</dbReference>
<evidence type="ECO:0000259" key="12">
    <source>
        <dbReference type="Pfam" id="PF20645"/>
    </source>
</evidence>
<dbReference type="EMBL" id="KB445792">
    <property type="protein sequence ID" value="EMD40759.1"/>
    <property type="molecule type" value="Genomic_DNA"/>
</dbReference>
<evidence type="ECO:0000256" key="10">
    <source>
        <dbReference type="SAM" id="MobiDB-lite"/>
    </source>
</evidence>
<dbReference type="InterPro" id="IPR048538">
    <property type="entry name" value="Rrn7_cyclin_C"/>
</dbReference>
<dbReference type="Pfam" id="PF20645">
    <property type="entry name" value="Rrn7_cyclin_C"/>
    <property type="match status" value="1"/>
</dbReference>
<evidence type="ECO:0000256" key="1">
    <source>
        <dbReference type="ARBA" id="ARBA00004604"/>
    </source>
</evidence>
<evidence type="ECO:0000256" key="2">
    <source>
        <dbReference type="ARBA" id="ARBA00006899"/>
    </source>
</evidence>
<dbReference type="GO" id="GO:0008270">
    <property type="term" value="F:zinc ion binding"/>
    <property type="evidence" value="ECO:0007669"/>
    <property type="project" value="UniProtKB-KW"/>
</dbReference>
<evidence type="ECO:0000313" key="13">
    <source>
        <dbReference type="EMBL" id="EMD40759.1"/>
    </source>
</evidence>
<evidence type="ECO:0000256" key="4">
    <source>
        <dbReference type="ARBA" id="ARBA00022771"/>
    </source>
</evidence>
<evidence type="ECO:0000259" key="11">
    <source>
        <dbReference type="Pfam" id="PF20644"/>
    </source>
</evidence>
<feature type="domain" description="Rrn7/TAF1B C-terminal cyclin" evidence="12">
    <location>
        <begin position="303"/>
        <end position="471"/>
    </location>
</feature>
<evidence type="ECO:0000256" key="7">
    <source>
        <dbReference type="ARBA" id="ARBA00023125"/>
    </source>
</evidence>
<feature type="compositionally biased region" description="Basic and acidic residues" evidence="10">
    <location>
        <begin position="163"/>
        <end position="179"/>
    </location>
</feature>
<evidence type="ECO:0000256" key="5">
    <source>
        <dbReference type="ARBA" id="ARBA00022833"/>
    </source>
</evidence>
<evidence type="ECO:0008006" key="15">
    <source>
        <dbReference type="Google" id="ProtNLM"/>
    </source>
</evidence>
<evidence type="ECO:0000256" key="8">
    <source>
        <dbReference type="ARBA" id="ARBA00023163"/>
    </source>
</evidence>
<dbReference type="Pfam" id="PF20644">
    <property type="entry name" value="Rrn7_cyclin_N"/>
    <property type="match status" value="1"/>
</dbReference>
<keyword evidence="9" id="KW-0539">Nucleus</keyword>
<dbReference type="PANTHER" id="PTHR31576">
    <property type="entry name" value="TATA BOX-BINDING PROTEIN-ASSOCIATED FACTOR RNA POLYMERASE I SUBUNIT B"/>
    <property type="match status" value="1"/>
</dbReference>
<dbReference type="STRING" id="914234.M2PVG4"/>
<dbReference type="OrthoDB" id="428577at2759"/>
<dbReference type="GO" id="GO:0001164">
    <property type="term" value="F:RNA polymerase I core promoter sequence-specific DNA binding"/>
    <property type="evidence" value="ECO:0007669"/>
    <property type="project" value="InterPro"/>
</dbReference>